<evidence type="ECO:0000313" key="2">
    <source>
        <dbReference type="Proteomes" id="UP001500298"/>
    </source>
</evidence>
<evidence type="ECO:0000313" key="1">
    <source>
        <dbReference type="EMBL" id="GAA4852931.1"/>
    </source>
</evidence>
<dbReference type="InterPro" id="IPR052546">
    <property type="entry name" value="Transposase_8_domain"/>
</dbReference>
<dbReference type="RefSeq" id="WP_345375358.1">
    <property type="nucleotide sequence ID" value="NZ_BAABJX010000084.1"/>
</dbReference>
<dbReference type="PANTHER" id="PTHR33609:SF1">
    <property type="entry name" value="TRANSPOSASE"/>
    <property type="match status" value="1"/>
</dbReference>
<accession>A0ABP9DUB0</accession>
<dbReference type="Pfam" id="PF01527">
    <property type="entry name" value="HTH_Tnp_1"/>
    <property type="match status" value="1"/>
</dbReference>
<keyword evidence="2" id="KW-1185">Reference proteome</keyword>
<sequence>MSKRKTWTTEEKLQILEEGKGGDMVSVCRKYGISTATYYNWKKKFESQGKEGLKQSADRRDPEWKKLEEEHRILQKLLIQKEIELETQRELLKKKFGTDDPRKI</sequence>
<dbReference type="Gene3D" id="1.10.10.10">
    <property type="entry name" value="Winged helix-like DNA-binding domain superfamily/Winged helix DNA-binding domain"/>
    <property type="match status" value="1"/>
</dbReference>
<reference evidence="2" key="1">
    <citation type="journal article" date="2019" name="Int. J. Syst. Evol. Microbiol.">
        <title>The Global Catalogue of Microorganisms (GCM) 10K type strain sequencing project: providing services to taxonomists for standard genome sequencing and annotation.</title>
        <authorList>
            <consortium name="The Broad Institute Genomics Platform"/>
            <consortium name="The Broad Institute Genome Sequencing Center for Infectious Disease"/>
            <person name="Wu L."/>
            <person name="Ma J."/>
        </authorList>
    </citation>
    <scope>NUCLEOTIDE SEQUENCE [LARGE SCALE GENOMIC DNA]</scope>
    <source>
        <strain evidence="2">JCM 18326</strain>
    </source>
</reference>
<proteinExistence type="predicted"/>
<dbReference type="InterPro" id="IPR010921">
    <property type="entry name" value="Trp_repressor/repl_initiator"/>
</dbReference>
<dbReference type="SUPFAM" id="SSF48295">
    <property type="entry name" value="TrpR-like"/>
    <property type="match status" value="1"/>
</dbReference>
<dbReference type="InterPro" id="IPR002514">
    <property type="entry name" value="Transposase_8"/>
</dbReference>
<gene>
    <name evidence="1" type="ORF">GCM10023331_41340</name>
</gene>
<name>A0ABP9DUB0_9BACT</name>
<dbReference type="PANTHER" id="PTHR33609">
    <property type="entry name" value="LOW CALCIUM RESPONSE LOCUS PROTEIN S"/>
    <property type="match status" value="1"/>
</dbReference>
<comment type="caution">
    <text evidence="1">The sequence shown here is derived from an EMBL/GenBank/DDBJ whole genome shotgun (WGS) entry which is preliminary data.</text>
</comment>
<dbReference type="EMBL" id="BAABJX010000084">
    <property type="protein sequence ID" value="GAA4852931.1"/>
    <property type="molecule type" value="Genomic_DNA"/>
</dbReference>
<dbReference type="InterPro" id="IPR036388">
    <property type="entry name" value="WH-like_DNA-bd_sf"/>
</dbReference>
<protein>
    <submittedName>
        <fullName evidence="1">Transposase</fullName>
    </submittedName>
</protein>
<dbReference type="Proteomes" id="UP001500298">
    <property type="component" value="Unassembled WGS sequence"/>
</dbReference>
<organism evidence="1 2">
    <name type="scientific">Algivirga pacifica</name>
    <dbReference type="NCBI Taxonomy" id="1162670"/>
    <lineage>
        <taxon>Bacteria</taxon>
        <taxon>Pseudomonadati</taxon>
        <taxon>Bacteroidota</taxon>
        <taxon>Cytophagia</taxon>
        <taxon>Cytophagales</taxon>
        <taxon>Flammeovirgaceae</taxon>
        <taxon>Algivirga</taxon>
    </lineage>
</organism>